<gene>
    <name evidence="2" type="ORF">P691DRAFT_767283</name>
</gene>
<feature type="signal peptide" evidence="1">
    <location>
        <begin position="1"/>
        <end position="28"/>
    </location>
</feature>
<keyword evidence="1" id="KW-0732">Signal</keyword>
<sequence>MHHLQDGHTLHLITPTCLLQLALHLATAASFLKELPLAGILTNNADVPPTTALPTATSPPKVLPPLLKVPLTMVIQVVSLEPHTCFL</sequence>
<dbReference type="EMBL" id="MU152282">
    <property type="protein sequence ID" value="KAF9440759.1"/>
    <property type="molecule type" value="Genomic_DNA"/>
</dbReference>
<accession>A0A9P5WZF6</accession>
<name>A0A9P5WZF6_9AGAR</name>
<reference evidence="2" key="1">
    <citation type="submission" date="2020-11" db="EMBL/GenBank/DDBJ databases">
        <authorList>
            <consortium name="DOE Joint Genome Institute"/>
            <person name="Ahrendt S."/>
            <person name="Riley R."/>
            <person name="Andreopoulos W."/>
            <person name="Labutti K."/>
            <person name="Pangilinan J."/>
            <person name="Ruiz-Duenas F.J."/>
            <person name="Barrasa J.M."/>
            <person name="Sanchez-Garcia M."/>
            <person name="Camarero S."/>
            <person name="Miyauchi S."/>
            <person name="Serrano A."/>
            <person name="Linde D."/>
            <person name="Babiker R."/>
            <person name="Drula E."/>
            <person name="Ayuso-Fernandez I."/>
            <person name="Pacheco R."/>
            <person name="Padilla G."/>
            <person name="Ferreira P."/>
            <person name="Barriuso J."/>
            <person name="Kellner H."/>
            <person name="Castanera R."/>
            <person name="Alfaro M."/>
            <person name="Ramirez L."/>
            <person name="Pisabarro A.G."/>
            <person name="Kuo A."/>
            <person name="Tritt A."/>
            <person name="Lipzen A."/>
            <person name="He G."/>
            <person name="Yan M."/>
            <person name="Ng V."/>
            <person name="Cullen D."/>
            <person name="Martin F."/>
            <person name="Rosso M.-N."/>
            <person name="Henrissat B."/>
            <person name="Hibbett D."/>
            <person name="Martinez A.T."/>
            <person name="Grigoriev I.V."/>
        </authorList>
    </citation>
    <scope>NUCLEOTIDE SEQUENCE</scope>
    <source>
        <strain evidence="2">MF-IS2</strain>
    </source>
</reference>
<protein>
    <submittedName>
        <fullName evidence="2">Uncharacterized protein</fullName>
    </submittedName>
</protein>
<evidence type="ECO:0000256" key="1">
    <source>
        <dbReference type="SAM" id="SignalP"/>
    </source>
</evidence>
<evidence type="ECO:0000313" key="2">
    <source>
        <dbReference type="EMBL" id="KAF9440759.1"/>
    </source>
</evidence>
<keyword evidence="3" id="KW-1185">Reference proteome</keyword>
<evidence type="ECO:0000313" key="3">
    <source>
        <dbReference type="Proteomes" id="UP000807342"/>
    </source>
</evidence>
<proteinExistence type="predicted"/>
<dbReference type="AlphaFoldDB" id="A0A9P5WZF6"/>
<feature type="chain" id="PRO_5040353497" evidence="1">
    <location>
        <begin position="29"/>
        <end position="87"/>
    </location>
</feature>
<organism evidence="2 3">
    <name type="scientific">Macrolepiota fuliginosa MF-IS2</name>
    <dbReference type="NCBI Taxonomy" id="1400762"/>
    <lineage>
        <taxon>Eukaryota</taxon>
        <taxon>Fungi</taxon>
        <taxon>Dikarya</taxon>
        <taxon>Basidiomycota</taxon>
        <taxon>Agaricomycotina</taxon>
        <taxon>Agaricomycetes</taxon>
        <taxon>Agaricomycetidae</taxon>
        <taxon>Agaricales</taxon>
        <taxon>Agaricineae</taxon>
        <taxon>Agaricaceae</taxon>
        <taxon>Macrolepiota</taxon>
    </lineage>
</organism>
<comment type="caution">
    <text evidence="2">The sequence shown here is derived from an EMBL/GenBank/DDBJ whole genome shotgun (WGS) entry which is preliminary data.</text>
</comment>
<dbReference type="Proteomes" id="UP000807342">
    <property type="component" value="Unassembled WGS sequence"/>
</dbReference>